<dbReference type="EMBL" id="SNWI01000004">
    <property type="protein sequence ID" value="TDO02785.1"/>
    <property type="molecule type" value="Genomic_DNA"/>
</dbReference>
<evidence type="ECO:0000313" key="2">
    <source>
        <dbReference type="EMBL" id="TDO02785.1"/>
    </source>
</evidence>
<keyword evidence="1" id="KW-0472">Membrane</keyword>
<dbReference type="InterPro" id="IPR011990">
    <property type="entry name" value="TPR-like_helical_dom_sf"/>
</dbReference>
<dbReference type="Pfam" id="PF14559">
    <property type="entry name" value="TPR_19"/>
    <property type="match status" value="1"/>
</dbReference>
<dbReference type="Gene3D" id="1.25.40.10">
    <property type="entry name" value="Tetratricopeptide repeat domain"/>
    <property type="match status" value="1"/>
</dbReference>
<protein>
    <submittedName>
        <fullName evidence="2">Tetratricopeptide repeat protein</fullName>
    </submittedName>
</protein>
<keyword evidence="1" id="KW-1133">Transmembrane helix</keyword>
<keyword evidence="1" id="KW-0812">Transmembrane</keyword>
<evidence type="ECO:0000313" key="3">
    <source>
        <dbReference type="Proteomes" id="UP000294848"/>
    </source>
</evidence>
<reference evidence="2 3" key="1">
    <citation type="submission" date="2019-03" db="EMBL/GenBank/DDBJ databases">
        <title>Freshwater and sediment microbial communities from various areas in North America, analyzing microbe dynamics in response to fracking.</title>
        <authorList>
            <person name="Lamendella R."/>
        </authorList>
    </citation>
    <scope>NUCLEOTIDE SEQUENCE [LARGE SCALE GENOMIC DNA]</scope>
    <source>
        <strain evidence="2 3">114D</strain>
    </source>
</reference>
<dbReference type="RefSeq" id="WP_133465019.1">
    <property type="nucleotide sequence ID" value="NZ_SNWI01000004.1"/>
</dbReference>
<dbReference type="OrthoDB" id="821231at2"/>
<dbReference type="SUPFAM" id="SSF48452">
    <property type="entry name" value="TPR-like"/>
    <property type="match status" value="1"/>
</dbReference>
<evidence type="ECO:0000256" key="1">
    <source>
        <dbReference type="SAM" id="Phobius"/>
    </source>
</evidence>
<dbReference type="AlphaFoldDB" id="A0A4R6H5T6"/>
<dbReference type="SUPFAM" id="SSF69989">
    <property type="entry name" value="C-terminal domain of PLC-beta"/>
    <property type="match status" value="1"/>
</dbReference>
<dbReference type="Proteomes" id="UP000294848">
    <property type="component" value="Unassembled WGS sequence"/>
</dbReference>
<accession>A0A4R6H5T6</accession>
<organism evidence="2 3">
    <name type="scientific">Sunxiuqinia elliptica</name>
    <dbReference type="NCBI Taxonomy" id="655355"/>
    <lineage>
        <taxon>Bacteria</taxon>
        <taxon>Pseudomonadati</taxon>
        <taxon>Bacteroidota</taxon>
        <taxon>Bacteroidia</taxon>
        <taxon>Marinilabiliales</taxon>
        <taxon>Prolixibacteraceae</taxon>
        <taxon>Sunxiuqinia</taxon>
    </lineage>
</organism>
<comment type="caution">
    <text evidence="2">The sequence shown here is derived from an EMBL/GenBank/DDBJ whole genome shotgun (WGS) entry which is preliminary data.</text>
</comment>
<sequence length="245" mass="28471">MKIDKQQLINGYFEGTLSSEEHAQIEKLLQEDLTFRKDFKFEKEVRDMVVSHEREKIKAELRLLDRKVKPTRKLTLWYAAASILILLGVSTLLFRSQPSTTIEQLYSEYMEPYPNMVNPQVRGEIKLNKSMTEALANYDNQAYDEAASLLEELYKETPDNQTAFYLAICKLMLNKSEEAIQLLQEQNWQTTTQLSPTIINWYLGLAFLKQNNREQAIPYFELVASSDENLNASAKTILEQLKETK</sequence>
<name>A0A4R6H5T6_9BACT</name>
<proteinExistence type="predicted"/>
<feature type="transmembrane region" description="Helical" evidence="1">
    <location>
        <begin position="76"/>
        <end position="94"/>
    </location>
</feature>
<gene>
    <name evidence="2" type="ORF">DET52_104252</name>
</gene>